<evidence type="ECO:0000313" key="1">
    <source>
        <dbReference type="EMBL" id="MEJ8302779.1"/>
    </source>
</evidence>
<dbReference type="EMBL" id="JBBKAR010000004">
    <property type="protein sequence ID" value="MEJ8302779.1"/>
    <property type="molecule type" value="Genomic_DNA"/>
</dbReference>
<dbReference type="Proteomes" id="UP001380953">
    <property type="component" value="Unassembled WGS sequence"/>
</dbReference>
<reference evidence="1" key="1">
    <citation type="submission" date="2024-03" db="EMBL/GenBank/DDBJ databases">
        <title>Whole genome sequecning of epiphytes from Marcgravia umbellata leaves.</title>
        <authorList>
            <person name="Kumar G."/>
            <person name="Savka M.A."/>
        </authorList>
    </citation>
    <scope>NUCLEOTIDE SEQUENCE</scope>
    <source>
        <strain evidence="1">RIT_BL5</strain>
    </source>
</reference>
<organism evidence="1 2">
    <name type="scientific">Saccharibacillus sacchari</name>
    <dbReference type="NCBI Taxonomy" id="456493"/>
    <lineage>
        <taxon>Bacteria</taxon>
        <taxon>Bacillati</taxon>
        <taxon>Bacillota</taxon>
        <taxon>Bacilli</taxon>
        <taxon>Bacillales</taxon>
        <taxon>Paenibacillaceae</taxon>
        <taxon>Saccharibacillus</taxon>
    </lineage>
</organism>
<evidence type="ECO:0000313" key="2">
    <source>
        <dbReference type="Proteomes" id="UP001380953"/>
    </source>
</evidence>
<comment type="caution">
    <text evidence="1">The sequence shown here is derived from an EMBL/GenBank/DDBJ whole genome shotgun (WGS) entry which is preliminary data.</text>
</comment>
<gene>
    <name evidence="1" type="ORF">WKI47_02500</name>
</gene>
<accession>A0ACC6P780</accession>
<sequence>MRKRFQTILVAACAVMIVSACTDRSTQTQPATASSTTAKTESADTPSNEAPTENNDAPEMTSGVNVDRDRIDSPLWNEEMREQLEVVLQATVDKDAEAFNSGLGPDAQGVFDYMLENEYDFQQVSSIHEEYGKVLVQVDSVLELPGEAPKPYTCTFYFEQDQAGEWRIVSID</sequence>
<name>A0ACC6P780_9BACL</name>
<keyword evidence="2" id="KW-1185">Reference proteome</keyword>
<proteinExistence type="predicted"/>
<protein>
    <submittedName>
        <fullName evidence="1">Uncharacterized protein</fullName>
    </submittedName>
</protein>